<organism evidence="2 3">
    <name type="scientific">Rhizobium glycinendophyticum</name>
    <dbReference type="NCBI Taxonomy" id="2589807"/>
    <lineage>
        <taxon>Bacteria</taxon>
        <taxon>Pseudomonadati</taxon>
        <taxon>Pseudomonadota</taxon>
        <taxon>Alphaproteobacteria</taxon>
        <taxon>Hyphomicrobiales</taxon>
        <taxon>Rhizobiaceae</taxon>
        <taxon>Rhizobium/Agrobacterium group</taxon>
        <taxon>Rhizobium</taxon>
    </lineage>
</organism>
<evidence type="ECO:0000313" key="2">
    <source>
        <dbReference type="EMBL" id="TPP11698.1"/>
    </source>
</evidence>
<protein>
    <submittedName>
        <fullName evidence="2">Uncharacterized protein</fullName>
    </submittedName>
</protein>
<proteinExistence type="predicted"/>
<sequence>MSSSSDFIGFSFGGMFALHIIHGRGRRQEVSRRLSRPGPAAVAHRRKKSGRRLASIVLAADPPLQNSDETKGGQHDSGIGY</sequence>
<dbReference type="Proteomes" id="UP000316429">
    <property type="component" value="Unassembled WGS sequence"/>
</dbReference>
<dbReference type="AlphaFoldDB" id="A0A504U908"/>
<reference evidence="2 3" key="1">
    <citation type="submission" date="2019-06" db="EMBL/GenBank/DDBJ databases">
        <title>Rhizobium sp. CL12 isolated from roots of soybean.</title>
        <authorList>
            <person name="Wang C."/>
        </authorList>
    </citation>
    <scope>NUCLEOTIDE SEQUENCE [LARGE SCALE GENOMIC DNA]</scope>
    <source>
        <strain evidence="2 3">CL12</strain>
    </source>
</reference>
<keyword evidence="3" id="KW-1185">Reference proteome</keyword>
<gene>
    <name evidence="2" type="ORF">FJQ55_13140</name>
</gene>
<feature type="region of interest" description="Disordered" evidence="1">
    <location>
        <begin position="27"/>
        <end position="81"/>
    </location>
</feature>
<comment type="caution">
    <text evidence="2">The sequence shown here is derived from an EMBL/GenBank/DDBJ whole genome shotgun (WGS) entry which is preliminary data.</text>
</comment>
<evidence type="ECO:0000313" key="3">
    <source>
        <dbReference type="Proteomes" id="UP000316429"/>
    </source>
</evidence>
<name>A0A504U908_9HYPH</name>
<dbReference type="EMBL" id="VFYP01000001">
    <property type="protein sequence ID" value="TPP11698.1"/>
    <property type="molecule type" value="Genomic_DNA"/>
</dbReference>
<evidence type="ECO:0000256" key="1">
    <source>
        <dbReference type="SAM" id="MobiDB-lite"/>
    </source>
</evidence>
<accession>A0A504U908</accession>
<dbReference type="RefSeq" id="WP_140828493.1">
    <property type="nucleotide sequence ID" value="NZ_VFYP01000001.1"/>
</dbReference>